<dbReference type="GO" id="GO:0005737">
    <property type="term" value="C:cytoplasm"/>
    <property type="evidence" value="ECO:0007669"/>
    <property type="project" value="UniProtKB-SubCell"/>
</dbReference>
<dbReference type="GO" id="GO:0032299">
    <property type="term" value="C:ribonuclease H2 complex"/>
    <property type="evidence" value="ECO:0007669"/>
    <property type="project" value="TreeGrafter"/>
</dbReference>
<feature type="binding site" evidence="11">
    <location>
        <position position="174"/>
    </location>
    <ligand>
        <name>a divalent metal cation</name>
        <dbReference type="ChEBI" id="CHEBI:60240"/>
    </ligand>
</feature>
<protein>
    <recommendedName>
        <fullName evidence="12">Ribonuclease</fullName>
        <ecNumber evidence="12">3.1.26.4</ecNumber>
    </recommendedName>
</protein>
<dbReference type="CDD" id="cd07182">
    <property type="entry name" value="RNase_HII_bacteria_HII_like"/>
    <property type="match status" value="1"/>
</dbReference>
<dbReference type="OrthoDB" id="9803420at2"/>
<keyword evidence="5" id="KW-0963">Cytoplasm</keyword>
<comment type="similarity">
    <text evidence="4">Belongs to the RNase HII family. RnhC subfamily.</text>
</comment>
<dbReference type="GO" id="GO:0004523">
    <property type="term" value="F:RNA-DNA hybrid ribonuclease activity"/>
    <property type="evidence" value="ECO:0007669"/>
    <property type="project" value="UniProtKB-UniRule"/>
</dbReference>
<keyword evidence="6 11" id="KW-0540">Nuclease</keyword>
<dbReference type="InterPro" id="IPR001352">
    <property type="entry name" value="RNase_HII/HIII"/>
</dbReference>
<dbReference type="Proteomes" id="UP000235050">
    <property type="component" value="Unassembled WGS sequence"/>
</dbReference>
<dbReference type="Gene3D" id="3.30.420.10">
    <property type="entry name" value="Ribonuclease H-like superfamily/Ribonuclease H"/>
    <property type="match status" value="2"/>
</dbReference>
<evidence type="ECO:0000256" key="2">
    <source>
        <dbReference type="ARBA" id="ARBA00004065"/>
    </source>
</evidence>
<sequence>MTTVVPRVAPTLDMERALAGKGYSLVIGFDEVGRGSLAGPVMVGAAALLVRDLDDWEVPSGVADSKMLTEVRRESLLEPLQAWTAAWAVGSASAPEIDEWGITYALGVASIRAINEIETLLTTGTHTSLGVDMPTALAMGKRGIDPEWHGTIAALGGEEWELTLGVVPDEPILDRGDLRVAGILDGPNDYITPAMNSFDAPELLEPITMTTKVKGDRHCATVASAAVISKVLRDRLIEELAAAHPEWEAYGWASNKGYGSAAHRKALVDLGVTPYHRTTWHLV</sequence>
<evidence type="ECO:0000256" key="6">
    <source>
        <dbReference type="ARBA" id="ARBA00022722"/>
    </source>
</evidence>
<evidence type="ECO:0000256" key="3">
    <source>
        <dbReference type="ARBA" id="ARBA00004496"/>
    </source>
</evidence>
<dbReference type="PANTHER" id="PTHR10954:SF23">
    <property type="entry name" value="RIBONUCLEASE"/>
    <property type="match status" value="1"/>
</dbReference>
<comment type="function">
    <text evidence="2 12">Endonuclease that specifically degrades the RNA of RNA-DNA hybrids.</text>
</comment>
<evidence type="ECO:0000259" key="13">
    <source>
        <dbReference type="PROSITE" id="PS51975"/>
    </source>
</evidence>
<keyword evidence="15" id="KW-1185">Reference proteome</keyword>
<accession>A0A2N5JCG5</accession>
<dbReference type="PANTHER" id="PTHR10954">
    <property type="entry name" value="RIBONUCLEASE H2 SUBUNIT A"/>
    <property type="match status" value="1"/>
</dbReference>
<comment type="subcellular location">
    <subcellularLocation>
        <location evidence="3">Cytoplasm</location>
    </subcellularLocation>
</comment>
<feature type="domain" description="RNase H type-2" evidence="13">
    <location>
        <begin position="24"/>
        <end position="283"/>
    </location>
</feature>
<proteinExistence type="inferred from homology"/>
<evidence type="ECO:0000313" key="14">
    <source>
        <dbReference type="EMBL" id="PLS31879.1"/>
    </source>
</evidence>
<comment type="caution">
    <text evidence="14">The sequence shown here is derived from an EMBL/GenBank/DDBJ whole genome shotgun (WGS) entry which is preliminary data.</text>
</comment>
<dbReference type="GO" id="GO:0006298">
    <property type="term" value="P:mismatch repair"/>
    <property type="evidence" value="ECO:0007669"/>
    <property type="project" value="TreeGrafter"/>
</dbReference>
<feature type="binding site" evidence="11">
    <location>
        <position position="30"/>
    </location>
    <ligand>
        <name>a divalent metal cation</name>
        <dbReference type="ChEBI" id="CHEBI:60240"/>
    </ligand>
</feature>
<dbReference type="EC" id="3.1.26.4" evidence="12"/>
<evidence type="ECO:0000256" key="7">
    <source>
        <dbReference type="ARBA" id="ARBA00022723"/>
    </source>
</evidence>
<keyword evidence="10" id="KW-0464">Manganese</keyword>
<reference evidence="14 15" key="1">
    <citation type="submission" date="2017-07" db="EMBL/GenBank/DDBJ databases">
        <title>Bifidobacterium novel species.</title>
        <authorList>
            <person name="Lugli G.A."/>
            <person name="Milani C."/>
            <person name="Duranti S."/>
            <person name="Mangifesta M."/>
        </authorList>
    </citation>
    <scope>NUCLEOTIDE SEQUENCE [LARGE SCALE GENOMIC DNA]</scope>
    <source>
        <strain evidence="15">Uis1B</strain>
    </source>
</reference>
<dbReference type="InterPro" id="IPR022898">
    <property type="entry name" value="RNase_HII"/>
</dbReference>
<comment type="catalytic activity">
    <reaction evidence="1 11 12">
        <text>Endonucleolytic cleavage to 5'-phosphomonoester.</text>
        <dbReference type="EC" id="3.1.26.4"/>
    </reaction>
</comment>
<keyword evidence="9 11" id="KW-0378">Hydrolase</keyword>
<dbReference type="GO" id="GO:0043137">
    <property type="term" value="P:DNA replication, removal of RNA primer"/>
    <property type="evidence" value="ECO:0007669"/>
    <property type="project" value="TreeGrafter"/>
</dbReference>
<evidence type="ECO:0000256" key="11">
    <source>
        <dbReference type="PROSITE-ProRule" id="PRU01319"/>
    </source>
</evidence>
<dbReference type="GO" id="GO:0046872">
    <property type="term" value="F:metal ion binding"/>
    <property type="evidence" value="ECO:0007669"/>
    <property type="project" value="UniProtKB-KW"/>
</dbReference>
<dbReference type="RefSeq" id="WP_101614806.1">
    <property type="nucleotide sequence ID" value="NZ_NMWU01000004.1"/>
</dbReference>
<organism evidence="14 15">
    <name type="scientific">Bifidobacterium margollesii</name>
    <dbReference type="NCBI Taxonomy" id="2020964"/>
    <lineage>
        <taxon>Bacteria</taxon>
        <taxon>Bacillati</taxon>
        <taxon>Actinomycetota</taxon>
        <taxon>Actinomycetes</taxon>
        <taxon>Bifidobacteriales</taxon>
        <taxon>Bifidobacteriaceae</taxon>
        <taxon>Bifidobacterium</taxon>
    </lineage>
</organism>
<dbReference type="SUPFAM" id="SSF53098">
    <property type="entry name" value="Ribonuclease H-like"/>
    <property type="match status" value="1"/>
</dbReference>
<evidence type="ECO:0000256" key="9">
    <source>
        <dbReference type="ARBA" id="ARBA00022801"/>
    </source>
</evidence>
<evidence type="ECO:0000256" key="12">
    <source>
        <dbReference type="RuleBase" id="RU003515"/>
    </source>
</evidence>
<keyword evidence="7 11" id="KW-0479">Metal-binding</keyword>
<evidence type="ECO:0000256" key="4">
    <source>
        <dbReference type="ARBA" id="ARBA00008378"/>
    </source>
</evidence>
<dbReference type="Pfam" id="PF01351">
    <property type="entry name" value="RNase_HII"/>
    <property type="match status" value="2"/>
</dbReference>
<dbReference type="AlphaFoldDB" id="A0A2N5JCG5"/>
<dbReference type="InterPro" id="IPR012337">
    <property type="entry name" value="RNaseH-like_sf"/>
</dbReference>
<name>A0A2N5JCG5_9BIFI</name>
<comment type="cofactor">
    <cofactor evidence="11">
        <name>Mn(2+)</name>
        <dbReference type="ChEBI" id="CHEBI:29035"/>
    </cofactor>
    <cofactor evidence="11">
        <name>Mg(2+)</name>
        <dbReference type="ChEBI" id="CHEBI:18420"/>
    </cofactor>
    <text evidence="11">Manganese or magnesium. Binds 1 divalent metal ion per monomer in the absence of substrate. May bind a second metal ion after substrate binding.</text>
</comment>
<dbReference type="GO" id="GO:0003723">
    <property type="term" value="F:RNA binding"/>
    <property type="evidence" value="ECO:0007669"/>
    <property type="project" value="UniProtKB-UniRule"/>
</dbReference>
<feature type="binding site" evidence="11">
    <location>
        <position position="31"/>
    </location>
    <ligand>
        <name>a divalent metal cation</name>
        <dbReference type="ChEBI" id="CHEBI:60240"/>
    </ligand>
</feature>
<evidence type="ECO:0000256" key="8">
    <source>
        <dbReference type="ARBA" id="ARBA00022759"/>
    </source>
</evidence>
<evidence type="ECO:0000256" key="1">
    <source>
        <dbReference type="ARBA" id="ARBA00000077"/>
    </source>
</evidence>
<dbReference type="InterPro" id="IPR024567">
    <property type="entry name" value="RNase_HII/HIII_dom"/>
</dbReference>
<dbReference type="EMBL" id="NMWU01000004">
    <property type="protein sequence ID" value="PLS31879.1"/>
    <property type="molecule type" value="Genomic_DNA"/>
</dbReference>
<gene>
    <name evidence="14" type="ORF">Uis1B_0257</name>
</gene>
<dbReference type="PROSITE" id="PS51975">
    <property type="entry name" value="RNASE_H_2"/>
    <property type="match status" value="1"/>
</dbReference>
<evidence type="ECO:0000313" key="15">
    <source>
        <dbReference type="Proteomes" id="UP000235050"/>
    </source>
</evidence>
<evidence type="ECO:0000256" key="10">
    <source>
        <dbReference type="ARBA" id="ARBA00023211"/>
    </source>
</evidence>
<keyword evidence="8 11" id="KW-0255">Endonuclease</keyword>
<dbReference type="InterPro" id="IPR036397">
    <property type="entry name" value="RNaseH_sf"/>
</dbReference>
<evidence type="ECO:0000256" key="5">
    <source>
        <dbReference type="ARBA" id="ARBA00022490"/>
    </source>
</evidence>